<reference evidence="2 3" key="1">
    <citation type="submission" date="2014-06" db="EMBL/GenBank/DDBJ databases">
        <title>Evolutionary Origins and Diversification of the Mycorrhizal Mutualists.</title>
        <authorList>
            <consortium name="DOE Joint Genome Institute"/>
            <consortium name="Mycorrhizal Genomics Consortium"/>
            <person name="Kohler A."/>
            <person name="Kuo A."/>
            <person name="Nagy L.G."/>
            <person name="Floudas D."/>
            <person name="Copeland A."/>
            <person name="Barry K.W."/>
            <person name="Cichocki N."/>
            <person name="Veneault-Fourrey C."/>
            <person name="LaButti K."/>
            <person name="Lindquist E.A."/>
            <person name="Lipzen A."/>
            <person name="Lundell T."/>
            <person name="Morin E."/>
            <person name="Murat C."/>
            <person name="Riley R."/>
            <person name="Ohm R."/>
            <person name="Sun H."/>
            <person name="Tunlid A."/>
            <person name="Henrissat B."/>
            <person name="Grigoriev I.V."/>
            <person name="Hibbett D.S."/>
            <person name="Martin F."/>
        </authorList>
    </citation>
    <scope>NUCLEOTIDE SEQUENCE [LARGE SCALE GENOMIC DNA]</scope>
    <source>
        <strain evidence="2 3">SS14</strain>
    </source>
</reference>
<dbReference type="InterPro" id="IPR057941">
    <property type="entry name" value="TPR_TNPO3_IPO13_2nd"/>
</dbReference>
<dbReference type="PANTHER" id="PTHR12363">
    <property type="entry name" value="TRANSPORTIN 3 AND IMPORTIN 13"/>
    <property type="match status" value="1"/>
</dbReference>
<evidence type="ECO:0000313" key="3">
    <source>
        <dbReference type="Proteomes" id="UP000054279"/>
    </source>
</evidence>
<feature type="domain" description="Exportin-1/Importin-beta-like" evidence="1">
    <location>
        <begin position="116"/>
        <end position="261"/>
    </location>
</feature>
<dbReference type="Pfam" id="PF24139">
    <property type="entry name" value="TPR_TNPO3_IPO13_4th"/>
    <property type="match status" value="1"/>
</dbReference>
<dbReference type="SUPFAM" id="SSF48371">
    <property type="entry name" value="ARM repeat"/>
    <property type="match status" value="1"/>
</dbReference>
<dbReference type="Proteomes" id="UP000054279">
    <property type="component" value="Unassembled WGS sequence"/>
</dbReference>
<dbReference type="InterPro" id="IPR051345">
    <property type="entry name" value="Importin_beta-like_NTR"/>
</dbReference>
<dbReference type="Pfam" id="PF08389">
    <property type="entry name" value="Xpo1"/>
    <property type="match status" value="1"/>
</dbReference>
<dbReference type="Gene3D" id="1.25.10.10">
    <property type="entry name" value="Leucine-rich Repeat Variant"/>
    <property type="match status" value="1"/>
</dbReference>
<proteinExistence type="predicted"/>
<dbReference type="InterPro" id="IPR058537">
    <property type="entry name" value="TPR_TNPO3_IPO13_4th"/>
</dbReference>
<name>A0A0C9W2F1_SPHS4</name>
<keyword evidence="3" id="KW-1185">Reference proteome</keyword>
<dbReference type="HOGENOM" id="CLU_005996_0_1_1"/>
<dbReference type="PANTHER" id="PTHR12363:SF53">
    <property type="entry name" value="MRNA TRANSPORT REGULATOR MTR10"/>
    <property type="match status" value="1"/>
</dbReference>
<organism evidence="2 3">
    <name type="scientific">Sphaerobolus stellatus (strain SS14)</name>
    <dbReference type="NCBI Taxonomy" id="990650"/>
    <lineage>
        <taxon>Eukaryota</taxon>
        <taxon>Fungi</taxon>
        <taxon>Dikarya</taxon>
        <taxon>Basidiomycota</taxon>
        <taxon>Agaricomycotina</taxon>
        <taxon>Agaricomycetes</taxon>
        <taxon>Phallomycetidae</taxon>
        <taxon>Geastrales</taxon>
        <taxon>Sphaerobolaceae</taxon>
        <taxon>Sphaerobolus</taxon>
    </lineage>
</organism>
<evidence type="ECO:0000259" key="1">
    <source>
        <dbReference type="Pfam" id="PF08389"/>
    </source>
</evidence>
<dbReference type="InterPro" id="IPR016024">
    <property type="entry name" value="ARM-type_fold"/>
</dbReference>
<dbReference type="AlphaFoldDB" id="A0A0C9W2F1"/>
<protein>
    <recommendedName>
        <fullName evidence="1">Exportin-1/Importin-beta-like domain-containing protein</fullName>
    </recommendedName>
</protein>
<dbReference type="Pfam" id="PF24140">
    <property type="entry name" value="TPR_TNPO3_IPO13_3rd"/>
    <property type="match status" value="1"/>
</dbReference>
<dbReference type="GO" id="GO:0005737">
    <property type="term" value="C:cytoplasm"/>
    <property type="evidence" value="ECO:0007669"/>
    <property type="project" value="TreeGrafter"/>
</dbReference>
<dbReference type="EMBL" id="KN837113">
    <property type="protein sequence ID" value="KIJ45201.1"/>
    <property type="molecule type" value="Genomic_DNA"/>
</dbReference>
<gene>
    <name evidence="2" type="ORF">M422DRAFT_779110</name>
</gene>
<accession>A0A0C9W2F1</accession>
<dbReference type="InterPro" id="IPR057942">
    <property type="entry name" value="TPR_TNPO3_IPO13_3rd"/>
</dbReference>
<sequence length="949" mass="104568">MTQPSPDVAAVLSALAVFGTATDKAAIQQANSWLQEFQHSVSALTFGLSPSLIDPEAWGTANTLLLSLGASPSARLFAAQTFRAKVTFDLSQVPQEQLIPLRDTILTALRQCAPGPKTVITQLCLALSGLALQLPQWDNPVQDMINTFGGGAGEGVPVLLEFLAVLPEELMENTKIPVSNDDYRDRLQKLLTANSVKVLELMTVYFSSPGVTTAIQGQIFNCVRTWIISGELPATAFAETPLLGYAFHALASDELFDYATNLICDVIHETQELEENMSAILVLVPRIIELRPQLSAHKDDGDRIRGYTRIFAEAGETYRTLLLQAPEQFLPIVEAIAECTAYHDLDIVPITFGFWYRLSQSIGKRAVVPPVLVEAYSALVEIIIQHLHFPTDPASMTAQEADDFRSFRHVMGDTLKDCCHVLGTNKCLMRAYELITTAVTQGGENVPWQAIEAPLFSMRSMGAEIDTSDDQIIPKIMDLMPNLPNHPRVRYAALLVISRYTEWTAQHPNYIPFQLQYISHGFSDTDAEVPAAAGVALKYLCKDCKQHLVSALPQLHSFLNTGAKLNQEDLIQIYEAVAWIISYLPTQEAAQWLKTFATDILGKVHAVVSKPADASKEDIQHVCEWLEHLEVMLRVIQSFGDDLPAACQNTCQEAWALIDALIVRYGQNYSVGEHTMRVCRRGLDFFGVATLPIIPQVLSRLSHAFEASANSSYLWITGKVICKFGNEEEPALRESYKQAYQVASAKVQSLLQQQSAAEIPDILDDTVQTALQLFDFAPDVLFQPSCFNITFTAAIAGLDSPSDGAVLDSLDFIRSVISHDSLLSQGDRVLPPKFPAYAQTIRESLARHALQMLGMIISGLVGAFPEDGVSNVSTIFRVMAGLMPAEVSSWLPAILAQVPSPLPADVKQKFITDVNKGINTKDMDAVKNAVLYLHRMSARIKARRTEKLR</sequence>
<dbReference type="GO" id="GO:0006606">
    <property type="term" value="P:protein import into nucleus"/>
    <property type="evidence" value="ECO:0007669"/>
    <property type="project" value="TreeGrafter"/>
</dbReference>
<dbReference type="InterPro" id="IPR011989">
    <property type="entry name" value="ARM-like"/>
</dbReference>
<evidence type="ECO:0000313" key="2">
    <source>
        <dbReference type="EMBL" id="KIJ45201.1"/>
    </source>
</evidence>
<dbReference type="Pfam" id="PF24138">
    <property type="entry name" value="TPR_TNPO3_IPO13_2nd"/>
    <property type="match status" value="1"/>
</dbReference>
<dbReference type="InterPro" id="IPR013598">
    <property type="entry name" value="Exportin-1/Importin-b-like"/>
</dbReference>
<dbReference type="OrthoDB" id="435593at2759"/>